<feature type="domain" description="Rhodopsin" evidence="6">
    <location>
        <begin position="1"/>
        <end position="71"/>
    </location>
</feature>
<evidence type="ECO:0000256" key="4">
    <source>
        <dbReference type="ARBA" id="ARBA00023136"/>
    </source>
</evidence>
<gene>
    <name evidence="7" type="ORF">SUNI508_09237</name>
</gene>
<dbReference type="InterPro" id="IPR049326">
    <property type="entry name" value="Rhodopsin_dom_fungi"/>
</dbReference>
<comment type="caution">
    <text evidence="7">The sequence shown here is derived from an EMBL/GenBank/DDBJ whole genome shotgun (WGS) entry which is preliminary data.</text>
</comment>
<evidence type="ECO:0000256" key="1">
    <source>
        <dbReference type="ARBA" id="ARBA00004141"/>
    </source>
</evidence>
<dbReference type="PANTHER" id="PTHR33048:SF143">
    <property type="entry name" value="EXTRACELLULAR MEMBRANE PROTEIN CFEM DOMAIN-CONTAINING PROTEIN-RELATED"/>
    <property type="match status" value="1"/>
</dbReference>
<evidence type="ECO:0000313" key="8">
    <source>
        <dbReference type="Proteomes" id="UP001408356"/>
    </source>
</evidence>
<keyword evidence="4" id="KW-0472">Membrane</keyword>
<evidence type="ECO:0000256" key="3">
    <source>
        <dbReference type="ARBA" id="ARBA00022989"/>
    </source>
</evidence>
<reference evidence="7 8" key="1">
    <citation type="journal article" date="2024" name="J. Plant Pathol.">
        <title>Sequence and assembly of the genome of Seiridium unicorne, isolate CBS 538.82, causal agent of cypress canker disease.</title>
        <authorList>
            <person name="Scali E."/>
            <person name="Rocca G.D."/>
            <person name="Danti R."/>
            <person name="Garbelotto M."/>
            <person name="Barberini S."/>
            <person name="Baroncelli R."/>
            <person name="Emiliani G."/>
        </authorList>
    </citation>
    <scope>NUCLEOTIDE SEQUENCE [LARGE SCALE GENOMIC DNA]</scope>
    <source>
        <strain evidence="7 8">BM-138-508</strain>
    </source>
</reference>
<name>A0ABR2UR98_9PEZI</name>
<organism evidence="7 8">
    <name type="scientific">Seiridium unicorne</name>
    <dbReference type="NCBI Taxonomy" id="138068"/>
    <lineage>
        <taxon>Eukaryota</taxon>
        <taxon>Fungi</taxon>
        <taxon>Dikarya</taxon>
        <taxon>Ascomycota</taxon>
        <taxon>Pezizomycotina</taxon>
        <taxon>Sordariomycetes</taxon>
        <taxon>Xylariomycetidae</taxon>
        <taxon>Amphisphaeriales</taxon>
        <taxon>Sporocadaceae</taxon>
        <taxon>Seiridium</taxon>
    </lineage>
</organism>
<dbReference type="EMBL" id="JARVKF010000402">
    <property type="protein sequence ID" value="KAK9416998.1"/>
    <property type="molecule type" value="Genomic_DNA"/>
</dbReference>
<keyword evidence="8" id="KW-1185">Reference proteome</keyword>
<dbReference type="InterPro" id="IPR052337">
    <property type="entry name" value="SAT4-like"/>
</dbReference>
<dbReference type="Proteomes" id="UP001408356">
    <property type="component" value="Unassembled WGS sequence"/>
</dbReference>
<comment type="similarity">
    <text evidence="5">Belongs to the SAT4 family.</text>
</comment>
<evidence type="ECO:0000256" key="2">
    <source>
        <dbReference type="ARBA" id="ARBA00022692"/>
    </source>
</evidence>
<evidence type="ECO:0000259" key="6">
    <source>
        <dbReference type="Pfam" id="PF20684"/>
    </source>
</evidence>
<evidence type="ECO:0000256" key="5">
    <source>
        <dbReference type="ARBA" id="ARBA00038359"/>
    </source>
</evidence>
<keyword evidence="2" id="KW-0812">Transmembrane</keyword>
<proteinExistence type="inferred from homology"/>
<accession>A0ABR2UR98</accession>
<dbReference type="Pfam" id="PF20684">
    <property type="entry name" value="Fung_rhodopsin"/>
    <property type="match status" value="1"/>
</dbReference>
<sequence>MSWKKKVQILLMFMVGFFVTIVSAIRLRSLVEFGTTRNITQDYVEVGYWSTIEVPVGIVCACMPSIRALFEHIFSGGIGTSRNTHTEFAVSAASSSLRPQQEWLVLRNMPENQSDAELVSRCKE</sequence>
<keyword evidence="3" id="KW-1133">Transmembrane helix</keyword>
<evidence type="ECO:0000313" key="7">
    <source>
        <dbReference type="EMBL" id="KAK9416998.1"/>
    </source>
</evidence>
<comment type="subcellular location">
    <subcellularLocation>
        <location evidence="1">Membrane</location>
        <topology evidence="1">Multi-pass membrane protein</topology>
    </subcellularLocation>
</comment>
<protein>
    <recommendedName>
        <fullName evidence="6">Rhodopsin domain-containing protein</fullName>
    </recommendedName>
</protein>
<dbReference type="PANTHER" id="PTHR33048">
    <property type="entry name" value="PTH11-LIKE INTEGRAL MEMBRANE PROTEIN (AFU_ORTHOLOGUE AFUA_5G11245)"/>
    <property type="match status" value="1"/>
</dbReference>